<protein>
    <submittedName>
        <fullName evidence="1">(northern house mosquito) hypothetical protein</fullName>
    </submittedName>
</protein>
<organism evidence="1">
    <name type="scientific">Culex pipiens</name>
    <name type="common">House mosquito</name>
    <dbReference type="NCBI Taxonomy" id="7175"/>
    <lineage>
        <taxon>Eukaryota</taxon>
        <taxon>Metazoa</taxon>
        <taxon>Ecdysozoa</taxon>
        <taxon>Arthropoda</taxon>
        <taxon>Hexapoda</taxon>
        <taxon>Insecta</taxon>
        <taxon>Pterygota</taxon>
        <taxon>Neoptera</taxon>
        <taxon>Endopterygota</taxon>
        <taxon>Diptera</taxon>
        <taxon>Nematocera</taxon>
        <taxon>Culicoidea</taxon>
        <taxon>Culicidae</taxon>
        <taxon>Culicinae</taxon>
        <taxon>Culicini</taxon>
        <taxon>Culex</taxon>
        <taxon>Culex</taxon>
    </lineage>
</organism>
<name>A0A8D8FTF8_CULPI</name>
<proteinExistence type="predicted"/>
<evidence type="ECO:0000313" key="1">
    <source>
        <dbReference type="EMBL" id="CAG6484602.1"/>
    </source>
</evidence>
<accession>A0A8D8FTF8</accession>
<sequence>MFDRIKNPTFLTKFKKRPSYFYIHNRHFFHSPFWHSILCHIHLMSFDLLCNIPTYRTCLSYGIFPKTALKLESLCQDDVHLVFFIFFLLKNAFNYHNYGIKLMKSILLKYIFHLQCYHFVI</sequence>
<dbReference type="AlphaFoldDB" id="A0A8D8FTF8"/>
<reference evidence="1" key="1">
    <citation type="submission" date="2021-05" db="EMBL/GenBank/DDBJ databases">
        <authorList>
            <person name="Alioto T."/>
            <person name="Alioto T."/>
            <person name="Gomez Garrido J."/>
        </authorList>
    </citation>
    <scope>NUCLEOTIDE SEQUENCE</scope>
</reference>
<dbReference type="EMBL" id="HBUE01099672">
    <property type="protein sequence ID" value="CAG6484602.1"/>
    <property type="molecule type" value="Transcribed_RNA"/>
</dbReference>